<gene>
    <name evidence="2" type="ORF">GR303_10670</name>
</gene>
<sequence>MTRFICVQCGTQFAETPAPPPSCPICEDERQYVRWSGQEWTTVEELRTKHRNVFTEEGGPIGIGIEPDFAIGQRALAIPTGDGAILWDCVSLVKEEAVERIRRMGGLKAIAISHPHFYSAMAEWSEAFGGAPVYLHEDDRSWVMNPHGAIRFWSGETLEIAPGFTLIRTGGHFEGSAVLHHAAGADGGGDLFVGDTLSVLQDRRHVSFMRSYPNFIPLNRSAVERIGAALAPYPFQRIFGASAHRNILQDGKAALVRSVERYLRAIRD</sequence>
<dbReference type="PANTHER" id="PTHR36839:SF1">
    <property type="entry name" value="METALLO-BETA-LACTAMASE FAMILY PROTEIN (AFU_ORTHOLOGUE AFUA_5G12770)"/>
    <property type="match status" value="1"/>
</dbReference>
<dbReference type="Proteomes" id="UP000818323">
    <property type="component" value="Unassembled WGS sequence"/>
</dbReference>
<dbReference type="Gene3D" id="3.60.15.10">
    <property type="entry name" value="Ribonuclease Z/Hydroxyacylglutathione hydrolase-like"/>
    <property type="match status" value="1"/>
</dbReference>
<protein>
    <submittedName>
        <fullName evidence="2">MBL fold metallo-hydrolase</fullName>
    </submittedName>
</protein>
<reference evidence="2 3" key="1">
    <citation type="submission" date="2020-01" db="EMBL/GenBank/DDBJ databases">
        <title>Microvirga sp. nov., an arsenate reduction bacterium isolated from Tibet hotspring sediments.</title>
        <authorList>
            <person name="Yuan C.-G."/>
        </authorList>
    </citation>
    <scope>NUCLEOTIDE SEQUENCE [LARGE SCALE GENOMIC DNA]</scope>
    <source>
        <strain evidence="2 3">SYSU G3D203</strain>
    </source>
</reference>
<dbReference type="EMBL" id="JAAAXJ010000004">
    <property type="protein sequence ID" value="NBJ24815.1"/>
    <property type="molecule type" value="Genomic_DNA"/>
</dbReference>
<dbReference type="PANTHER" id="PTHR36839">
    <property type="entry name" value="METALLO-BETA-LACTAMASE FAMILY PROTEIN (AFU_ORTHOLOGUE AFUA_5G12770)"/>
    <property type="match status" value="1"/>
</dbReference>
<dbReference type="RefSeq" id="WP_161721960.1">
    <property type="nucleotide sequence ID" value="NZ_JAAAXI010000003.1"/>
</dbReference>
<accession>A0ABW9YXA3</accession>
<organism evidence="2 3">
    <name type="scientific">Microvirga arsenatis</name>
    <dbReference type="NCBI Taxonomy" id="2692265"/>
    <lineage>
        <taxon>Bacteria</taxon>
        <taxon>Pseudomonadati</taxon>
        <taxon>Pseudomonadota</taxon>
        <taxon>Alphaproteobacteria</taxon>
        <taxon>Hyphomicrobiales</taxon>
        <taxon>Methylobacteriaceae</taxon>
        <taxon>Microvirga</taxon>
    </lineage>
</organism>
<dbReference type="SMART" id="SM00849">
    <property type="entry name" value="Lactamase_B"/>
    <property type="match status" value="1"/>
</dbReference>
<evidence type="ECO:0000313" key="2">
    <source>
        <dbReference type="EMBL" id="NBJ24815.1"/>
    </source>
</evidence>
<dbReference type="SUPFAM" id="SSF56281">
    <property type="entry name" value="Metallo-hydrolase/oxidoreductase"/>
    <property type="match status" value="1"/>
</dbReference>
<keyword evidence="3" id="KW-1185">Reference proteome</keyword>
<proteinExistence type="predicted"/>
<evidence type="ECO:0000259" key="1">
    <source>
        <dbReference type="SMART" id="SM00849"/>
    </source>
</evidence>
<name>A0ABW9YXA3_9HYPH</name>
<feature type="domain" description="Metallo-beta-lactamase" evidence="1">
    <location>
        <begin position="72"/>
        <end position="244"/>
    </location>
</feature>
<evidence type="ECO:0000313" key="3">
    <source>
        <dbReference type="Proteomes" id="UP000818323"/>
    </source>
</evidence>
<comment type="caution">
    <text evidence="2">The sequence shown here is derived from an EMBL/GenBank/DDBJ whole genome shotgun (WGS) entry which is preliminary data.</text>
</comment>
<dbReference type="InterPro" id="IPR001279">
    <property type="entry name" value="Metallo-B-lactamas"/>
</dbReference>
<dbReference type="InterPro" id="IPR036866">
    <property type="entry name" value="RibonucZ/Hydroxyglut_hydro"/>
</dbReference>